<protein>
    <recommendedName>
        <fullName evidence="4">Tetratricopeptide repeat protein</fullName>
    </recommendedName>
</protein>
<dbReference type="Proteomes" id="UP001501508">
    <property type="component" value="Unassembled WGS sequence"/>
</dbReference>
<reference evidence="3" key="1">
    <citation type="journal article" date="2019" name="Int. J. Syst. Evol. Microbiol.">
        <title>The Global Catalogue of Microorganisms (GCM) 10K type strain sequencing project: providing services to taxonomists for standard genome sequencing and annotation.</title>
        <authorList>
            <consortium name="The Broad Institute Genomics Platform"/>
            <consortium name="The Broad Institute Genome Sequencing Center for Infectious Disease"/>
            <person name="Wu L."/>
            <person name="Ma J."/>
        </authorList>
    </citation>
    <scope>NUCLEOTIDE SEQUENCE [LARGE SCALE GENOMIC DNA]</scope>
    <source>
        <strain evidence="3">JCM 31920</strain>
    </source>
</reference>
<dbReference type="EMBL" id="BAABEY010000020">
    <property type="protein sequence ID" value="GAA4439289.1"/>
    <property type="molecule type" value="Genomic_DNA"/>
</dbReference>
<dbReference type="RefSeq" id="WP_345028688.1">
    <property type="nucleotide sequence ID" value="NZ_BAABEY010000020.1"/>
</dbReference>
<dbReference type="InterPro" id="IPR011990">
    <property type="entry name" value="TPR-like_helical_dom_sf"/>
</dbReference>
<organism evidence="2 3">
    <name type="scientific">Ravibacter arvi</name>
    <dbReference type="NCBI Taxonomy" id="2051041"/>
    <lineage>
        <taxon>Bacteria</taxon>
        <taxon>Pseudomonadati</taxon>
        <taxon>Bacteroidota</taxon>
        <taxon>Cytophagia</taxon>
        <taxon>Cytophagales</taxon>
        <taxon>Spirosomataceae</taxon>
        <taxon>Ravibacter</taxon>
    </lineage>
</organism>
<keyword evidence="1" id="KW-1133">Transmembrane helix</keyword>
<comment type="caution">
    <text evidence="2">The sequence shown here is derived from an EMBL/GenBank/DDBJ whole genome shotgun (WGS) entry which is preliminary data.</text>
</comment>
<evidence type="ECO:0000313" key="2">
    <source>
        <dbReference type="EMBL" id="GAA4439289.1"/>
    </source>
</evidence>
<keyword evidence="3" id="KW-1185">Reference proteome</keyword>
<proteinExistence type="predicted"/>
<evidence type="ECO:0000313" key="3">
    <source>
        <dbReference type="Proteomes" id="UP001501508"/>
    </source>
</evidence>
<feature type="transmembrane region" description="Helical" evidence="1">
    <location>
        <begin position="83"/>
        <end position="108"/>
    </location>
</feature>
<dbReference type="Gene3D" id="1.25.40.10">
    <property type="entry name" value="Tetratricopeptide repeat domain"/>
    <property type="match status" value="1"/>
</dbReference>
<keyword evidence="1" id="KW-0472">Membrane</keyword>
<keyword evidence="1" id="KW-0812">Transmembrane</keyword>
<name>A0ABP8LZV1_9BACT</name>
<accession>A0ABP8LZV1</accession>
<gene>
    <name evidence="2" type="ORF">GCM10023091_21250</name>
</gene>
<evidence type="ECO:0000256" key="1">
    <source>
        <dbReference type="SAM" id="Phobius"/>
    </source>
</evidence>
<evidence type="ECO:0008006" key="4">
    <source>
        <dbReference type="Google" id="ProtNLM"/>
    </source>
</evidence>
<sequence>MKKPGTPEDITDWIDQYLSDAMSCDERRHFEAAVLEDNGLAGQLEEQAVARNILHEVFTEEKLRNQIRILQRQERRWTIYRRVLKYAGAACVIAVSCLSFLLTSLPVFPDSENDFTVIRGADESVMRPDRRAVFDRFFAGQAHIAEGQYAAAVGDFETVLENQDLRSYFREAAEWHLVVAYLKSGSLSKADQLYRQFNECQDCEYQVSKVNRWKIWLQIQYSRALS</sequence>